<dbReference type="KEGG" id="fcy:FRACYDRAFT_276743"/>
<dbReference type="SMART" id="SM00248">
    <property type="entry name" value="ANK"/>
    <property type="match status" value="3"/>
</dbReference>
<keyword evidence="2" id="KW-1185">Reference proteome</keyword>
<dbReference type="InterPro" id="IPR036770">
    <property type="entry name" value="Ankyrin_rpt-contain_sf"/>
</dbReference>
<dbReference type="Proteomes" id="UP000095751">
    <property type="component" value="Unassembled WGS sequence"/>
</dbReference>
<dbReference type="Gene3D" id="1.25.40.20">
    <property type="entry name" value="Ankyrin repeat-containing domain"/>
    <property type="match status" value="1"/>
</dbReference>
<dbReference type="OrthoDB" id="437639at2759"/>
<proteinExistence type="predicted"/>
<sequence>MLSMDVDLFKLCSEKEWSEVRKYLSSDADTEEGKKFNVMHYADFMYRHYGTCLHLACRDDAPAPDDIIKAMLDIGGKEFVMAVDVYDKTALHWACYRNWSGASYNPSYNIIKMLIEVGGKDLVMAQSDYDGETALTIATRWGASNIIKELLTVHQSTVNVT</sequence>
<gene>
    <name evidence="1" type="ORF">FRACYDRAFT_276743</name>
</gene>
<name>A0A1E7F0M4_9STRA</name>
<reference evidence="1 2" key="1">
    <citation type="submission" date="2016-09" db="EMBL/GenBank/DDBJ databases">
        <title>Extensive genetic diversity and differential bi-allelic expression allows diatom success in the polar Southern Ocean.</title>
        <authorList>
            <consortium name="DOE Joint Genome Institute"/>
            <person name="Mock T."/>
            <person name="Otillar R.P."/>
            <person name="Strauss J."/>
            <person name="Dupont C."/>
            <person name="Frickenhaus S."/>
            <person name="Maumus F."/>
            <person name="Mcmullan M."/>
            <person name="Sanges R."/>
            <person name="Schmutz J."/>
            <person name="Toseland A."/>
            <person name="Valas R."/>
            <person name="Veluchamy A."/>
            <person name="Ward B.J."/>
            <person name="Allen A."/>
            <person name="Barry K."/>
            <person name="Falciatore A."/>
            <person name="Ferrante M."/>
            <person name="Fortunato A.E."/>
            <person name="Gloeckner G."/>
            <person name="Gruber A."/>
            <person name="Hipkin R."/>
            <person name="Janech M."/>
            <person name="Kroth P."/>
            <person name="Leese F."/>
            <person name="Lindquist E."/>
            <person name="Lyon B.R."/>
            <person name="Martin J."/>
            <person name="Mayer C."/>
            <person name="Parker M."/>
            <person name="Quesneville H."/>
            <person name="Raymond J."/>
            <person name="Uhlig C."/>
            <person name="Valentin K.U."/>
            <person name="Worden A.Z."/>
            <person name="Armbrust E.V."/>
            <person name="Bowler C."/>
            <person name="Green B."/>
            <person name="Moulton V."/>
            <person name="Van Oosterhout C."/>
            <person name="Grigoriev I."/>
        </authorList>
    </citation>
    <scope>NUCLEOTIDE SEQUENCE [LARGE SCALE GENOMIC DNA]</scope>
    <source>
        <strain evidence="1 2">CCMP1102</strain>
    </source>
</reference>
<dbReference type="AlphaFoldDB" id="A0A1E7F0M4"/>
<organism evidence="1 2">
    <name type="scientific">Fragilariopsis cylindrus CCMP1102</name>
    <dbReference type="NCBI Taxonomy" id="635003"/>
    <lineage>
        <taxon>Eukaryota</taxon>
        <taxon>Sar</taxon>
        <taxon>Stramenopiles</taxon>
        <taxon>Ochrophyta</taxon>
        <taxon>Bacillariophyta</taxon>
        <taxon>Bacillariophyceae</taxon>
        <taxon>Bacillariophycidae</taxon>
        <taxon>Bacillariales</taxon>
        <taxon>Bacillariaceae</taxon>
        <taxon>Fragilariopsis</taxon>
    </lineage>
</organism>
<dbReference type="InterPro" id="IPR002110">
    <property type="entry name" value="Ankyrin_rpt"/>
</dbReference>
<protein>
    <submittedName>
        <fullName evidence="1">Uncharacterized protein</fullName>
    </submittedName>
</protein>
<dbReference type="InParanoid" id="A0A1E7F0M4"/>
<dbReference type="SUPFAM" id="SSF48403">
    <property type="entry name" value="Ankyrin repeat"/>
    <property type="match status" value="1"/>
</dbReference>
<evidence type="ECO:0000313" key="1">
    <source>
        <dbReference type="EMBL" id="OEU11624.1"/>
    </source>
</evidence>
<dbReference type="EMBL" id="KV784366">
    <property type="protein sequence ID" value="OEU11624.1"/>
    <property type="molecule type" value="Genomic_DNA"/>
</dbReference>
<evidence type="ECO:0000313" key="2">
    <source>
        <dbReference type="Proteomes" id="UP000095751"/>
    </source>
</evidence>
<accession>A0A1E7F0M4</accession>